<dbReference type="KEGG" id="vai:BU251_02480"/>
<feature type="transmembrane region" description="Helical" evidence="1">
    <location>
        <begin position="6"/>
        <end position="30"/>
    </location>
</feature>
<reference evidence="2 3" key="1">
    <citation type="submission" date="2017-01" db="EMBL/GenBank/DDBJ databases">
        <title>First insights into the biology of 'candidatus Vampirococcus archaeovorus'.</title>
        <authorList>
            <person name="Kizina J."/>
            <person name="Jordan S."/>
            <person name="Stueber K."/>
            <person name="Reinhardt R."/>
            <person name="Harder J."/>
        </authorList>
    </citation>
    <scope>NUCLEOTIDE SEQUENCE [LARGE SCALE GENOMIC DNA]</scope>
    <source>
        <strain evidence="2 3">LiM</strain>
    </source>
</reference>
<dbReference type="Proteomes" id="UP000287243">
    <property type="component" value="Chromosome"/>
</dbReference>
<proteinExistence type="predicted"/>
<dbReference type="AlphaFoldDB" id="A0A410P3A1"/>
<keyword evidence="3" id="KW-1185">Reference proteome</keyword>
<keyword evidence="1" id="KW-0812">Transmembrane</keyword>
<evidence type="ECO:0000313" key="3">
    <source>
        <dbReference type="Proteomes" id="UP000287243"/>
    </source>
</evidence>
<sequence length="63" mass="7317">MQMQSFSLLELALIVLMIVFYFLPTLVAYFRQHKNILAIFVLNLLLGWTVLGWVGSLVWSVMK</sequence>
<organism evidence="2 3">
    <name type="scientific">Velamenicoccus archaeovorus</name>
    <dbReference type="NCBI Taxonomy" id="1930593"/>
    <lineage>
        <taxon>Bacteria</taxon>
        <taxon>Pseudomonadati</taxon>
        <taxon>Candidatus Omnitrophota</taxon>
        <taxon>Candidatus Velamenicoccus</taxon>
    </lineage>
</organism>
<evidence type="ECO:0000256" key="1">
    <source>
        <dbReference type="SAM" id="Phobius"/>
    </source>
</evidence>
<dbReference type="EMBL" id="CP019384">
    <property type="protein sequence ID" value="QAT16675.1"/>
    <property type="molecule type" value="Genomic_DNA"/>
</dbReference>
<keyword evidence="1" id="KW-0472">Membrane</keyword>
<protein>
    <recommendedName>
        <fullName evidence="4">Superinfection immunity protein</fullName>
    </recommendedName>
</protein>
<feature type="transmembrane region" description="Helical" evidence="1">
    <location>
        <begin position="37"/>
        <end position="62"/>
    </location>
</feature>
<keyword evidence="1" id="KW-1133">Transmembrane helix</keyword>
<gene>
    <name evidence="2" type="ORF">BU251_02480</name>
</gene>
<evidence type="ECO:0008006" key="4">
    <source>
        <dbReference type="Google" id="ProtNLM"/>
    </source>
</evidence>
<dbReference type="Pfam" id="PF14373">
    <property type="entry name" value="Imm_superinfect"/>
    <property type="match status" value="1"/>
</dbReference>
<accession>A0A410P3A1</accession>
<dbReference type="InterPro" id="IPR016410">
    <property type="entry name" value="Phage_imm"/>
</dbReference>
<name>A0A410P3A1_VELA1</name>
<evidence type="ECO:0000313" key="2">
    <source>
        <dbReference type="EMBL" id="QAT16675.1"/>
    </source>
</evidence>